<reference evidence="1" key="2">
    <citation type="submission" date="2023-06" db="EMBL/GenBank/DDBJ databases">
        <authorList>
            <person name="Swenson N.G."/>
            <person name="Wegrzyn J.L."/>
            <person name="Mcevoy S.L."/>
        </authorList>
    </citation>
    <scope>NUCLEOTIDE SEQUENCE</scope>
    <source>
        <strain evidence="1">NS2018</strain>
        <tissue evidence="1">Leaf</tissue>
    </source>
</reference>
<comment type="caution">
    <text evidence="1">The sequence shown here is derived from an EMBL/GenBank/DDBJ whole genome shotgun (WGS) entry which is preliminary data.</text>
</comment>
<dbReference type="Proteomes" id="UP001168877">
    <property type="component" value="Unassembled WGS sequence"/>
</dbReference>
<gene>
    <name evidence="1" type="ORF">LWI29_036862</name>
</gene>
<reference evidence="1" key="1">
    <citation type="journal article" date="2022" name="Plant J.">
        <title>Strategies of tolerance reflected in two North American maple genomes.</title>
        <authorList>
            <person name="McEvoy S.L."/>
            <person name="Sezen U.U."/>
            <person name="Trouern-Trend A."/>
            <person name="McMahon S.M."/>
            <person name="Schaberg P.G."/>
            <person name="Yang J."/>
            <person name="Wegrzyn J.L."/>
            <person name="Swenson N.G."/>
        </authorList>
    </citation>
    <scope>NUCLEOTIDE SEQUENCE</scope>
    <source>
        <strain evidence="1">NS2018</strain>
    </source>
</reference>
<dbReference type="Pfam" id="PF14223">
    <property type="entry name" value="Retrotran_gag_2"/>
    <property type="match status" value="1"/>
</dbReference>
<protein>
    <recommendedName>
        <fullName evidence="3">Retrovirus-related Pol polyprotein from transposon TNT 1-94</fullName>
    </recommendedName>
</protein>
<dbReference type="EMBL" id="JAUESC010000381">
    <property type="protein sequence ID" value="KAK0591197.1"/>
    <property type="molecule type" value="Genomic_DNA"/>
</dbReference>
<name>A0AA39SHJ8_ACESA</name>
<keyword evidence="2" id="KW-1185">Reference proteome</keyword>
<dbReference type="AlphaFoldDB" id="A0AA39SHJ8"/>
<organism evidence="1 2">
    <name type="scientific">Acer saccharum</name>
    <name type="common">Sugar maple</name>
    <dbReference type="NCBI Taxonomy" id="4024"/>
    <lineage>
        <taxon>Eukaryota</taxon>
        <taxon>Viridiplantae</taxon>
        <taxon>Streptophyta</taxon>
        <taxon>Embryophyta</taxon>
        <taxon>Tracheophyta</taxon>
        <taxon>Spermatophyta</taxon>
        <taxon>Magnoliopsida</taxon>
        <taxon>eudicotyledons</taxon>
        <taxon>Gunneridae</taxon>
        <taxon>Pentapetalae</taxon>
        <taxon>rosids</taxon>
        <taxon>malvids</taxon>
        <taxon>Sapindales</taxon>
        <taxon>Sapindaceae</taxon>
        <taxon>Hippocastanoideae</taxon>
        <taxon>Acereae</taxon>
        <taxon>Acer</taxon>
    </lineage>
</organism>
<evidence type="ECO:0000313" key="1">
    <source>
        <dbReference type="EMBL" id="KAK0591197.1"/>
    </source>
</evidence>
<evidence type="ECO:0000313" key="2">
    <source>
        <dbReference type="Proteomes" id="UP001168877"/>
    </source>
</evidence>
<evidence type="ECO:0008006" key="3">
    <source>
        <dbReference type="Google" id="ProtNLM"/>
    </source>
</evidence>
<accession>A0AA39SHJ8</accession>
<sequence>MEDLLYVKDYHLPVFTTEKPDNKSDAEWTLLHRQVCGFIRQWVNDNVLNHISGETHARTLWNKLEELYARKTGNNKLFLIKQMMGLKYKDGAPLTDHLNTYQGILNQLAGMGIKFDDEIQALWLLGTLPDS</sequence>
<proteinExistence type="predicted"/>